<accession>H0EGS5</accession>
<dbReference type="Proteomes" id="UP000005446">
    <property type="component" value="Unassembled WGS sequence"/>
</dbReference>
<dbReference type="PANTHER" id="PTHR47843">
    <property type="entry name" value="BTB DOMAIN-CONTAINING PROTEIN-RELATED"/>
    <property type="match status" value="1"/>
</dbReference>
<name>H0EGS5_GLAL7</name>
<organism evidence="2 3">
    <name type="scientific">Glarea lozoyensis (strain ATCC 74030 / MF5533)</name>
    <dbReference type="NCBI Taxonomy" id="1104152"/>
    <lineage>
        <taxon>Eukaryota</taxon>
        <taxon>Fungi</taxon>
        <taxon>Dikarya</taxon>
        <taxon>Ascomycota</taxon>
        <taxon>Pezizomycotina</taxon>
        <taxon>Leotiomycetes</taxon>
        <taxon>Helotiales</taxon>
        <taxon>Helotiaceae</taxon>
        <taxon>Glarea</taxon>
    </lineage>
</organism>
<keyword evidence="3" id="KW-1185">Reference proteome</keyword>
<dbReference type="Gene3D" id="3.30.710.10">
    <property type="entry name" value="Potassium Channel Kv1.1, Chain A"/>
    <property type="match status" value="1"/>
</dbReference>
<gene>
    <name evidence="2" type="ORF">M7I_1695</name>
</gene>
<dbReference type="EMBL" id="AGUE01000030">
    <property type="protein sequence ID" value="EHL02265.1"/>
    <property type="molecule type" value="Genomic_DNA"/>
</dbReference>
<dbReference type="AlphaFoldDB" id="H0EGS5"/>
<dbReference type="HOGENOM" id="CLU_1428136_0_0_1"/>
<dbReference type="InParanoid" id="H0EGS5"/>
<dbReference type="OrthoDB" id="3554209at2759"/>
<reference evidence="2 3" key="1">
    <citation type="journal article" date="2012" name="Eukaryot. Cell">
        <title>Genome sequence of the fungus Glarea lozoyensis: the first genome sequence of a species from the Helotiaceae family.</title>
        <authorList>
            <person name="Youssar L."/>
            <person name="Gruening B.A."/>
            <person name="Erxleben A."/>
            <person name="Guenther S."/>
            <person name="Huettel W."/>
        </authorList>
    </citation>
    <scope>NUCLEOTIDE SEQUENCE [LARGE SCALE GENOMIC DNA]</scope>
    <source>
        <strain evidence="3">ATCC 74030 / MF5533</strain>
    </source>
</reference>
<evidence type="ECO:0000313" key="2">
    <source>
        <dbReference type="EMBL" id="EHL02265.1"/>
    </source>
</evidence>
<sequence length="190" mass="21744">MSEPPAKKMRLGFENFAAPLKVTVGGSEKQDFYINKEKICLESDFFKAACKKEWSSGRDNVVDLEDDPDVFAIFLVWLTTGSISAAESLVDIPELPKVPGSKQPPTDTEPTPGETRRQLAVKLQQYRMRFFQLLECYYLGDSLQAENFRNYIMDRTVGLLKSRNKFRNMSFEAGEKFTIWNTTPKTTFKT</sequence>
<evidence type="ECO:0000256" key="1">
    <source>
        <dbReference type="SAM" id="MobiDB-lite"/>
    </source>
</evidence>
<protein>
    <recommendedName>
        <fullName evidence="4">BTB domain-containing protein</fullName>
    </recommendedName>
</protein>
<feature type="region of interest" description="Disordered" evidence="1">
    <location>
        <begin position="94"/>
        <end position="115"/>
    </location>
</feature>
<proteinExistence type="predicted"/>
<dbReference type="PANTHER" id="PTHR47843:SF2">
    <property type="entry name" value="BTB DOMAIN-CONTAINING PROTEIN"/>
    <property type="match status" value="1"/>
</dbReference>
<evidence type="ECO:0008006" key="4">
    <source>
        <dbReference type="Google" id="ProtNLM"/>
    </source>
</evidence>
<comment type="caution">
    <text evidence="2">The sequence shown here is derived from an EMBL/GenBank/DDBJ whole genome shotgun (WGS) entry which is preliminary data.</text>
</comment>
<feature type="compositionally biased region" description="Low complexity" evidence="1">
    <location>
        <begin position="104"/>
        <end position="113"/>
    </location>
</feature>
<evidence type="ECO:0000313" key="3">
    <source>
        <dbReference type="Proteomes" id="UP000005446"/>
    </source>
</evidence>
<dbReference type="InterPro" id="IPR011333">
    <property type="entry name" value="SKP1/BTB/POZ_sf"/>
</dbReference>